<keyword evidence="3" id="KW-1185">Reference proteome</keyword>
<feature type="signal peptide" evidence="1">
    <location>
        <begin position="1"/>
        <end position="20"/>
    </location>
</feature>
<proteinExistence type="predicted"/>
<comment type="caution">
    <text evidence="2">The sequence shown here is derived from an EMBL/GenBank/DDBJ whole genome shotgun (WGS) entry which is preliminary data.</text>
</comment>
<organism evidence="2 3">
    <name type="scientific">Blattamonas nauphoetae</name>
    <dbReference type="NCBI Taxonomy" id="2049346"/>
    <lineage>
        <taxon>Eukaryota</taxon>
        <taxon>Metamonada</taxon>
        <taxon>Preaxostyla</taxon>
        <taxon>Oxymonadida</taxon>
        <taxon>Blattamonas</taxon>
    </lineage>
</organism>
<gene>
    <name evidence="2" type="ORF">BLNAU_19378</name>
</gene>
<accession>A0ABQ9X1S8</accession>
<evidence type="ECO:0000313" key="2">
    <source>
        <dbReference type="EMBL" id="KAK2945709.1"/>
    </source>
</evidence>
<evidence type="ECO:0000313" key="3">
    <source>
        <dbReference type="Proteomes" id="UP001281761"/>
    </source>
</evidence>
<sequence length="367" mass="40431">MCGVCCIRLLSSLISASCLAQFFSSRSHSARSDAWSSFAFLSSSAISRSSSSFFRISARCTSRSASQSNLSCCSASLFFFRSSHSFLQRSSSALRFRSSFSRTSIFISRIFFSCSTLRSSFSLSRSRSPTSSLSRSTSLTFCAAFARSPSNHFTLSRPPSFSSCTSLSSCLSWANSPTNTASFLSLSFLSSLNSLISFFMIEASCSKRSFASAAPFNPSNLSRSSRTLSNDTWITSSSSSIRLASDWVFFSLSSTVRRRPSKCWICTDFISFSFAAPASSHSTMFFSFRSDERADSRSSNSCCRRLIRSRCCRIEESSRLIESSSSATFLFRFSRLDSSSSWIPSILAFSASCSWVSVESVVSLLFF</sequence>
<dbReference type="Proteomes" id="UP001281761">
    <property type="component" value="Unassembled WGS sequence"/>
</dbReference>
<dbReference type="EMBL" id="JARBJD010000250">
    <property type="protein sequence ID" value="KAK2945709.1"/>
    <property type="molecule type" value="Genomic_DNA"/>
</dbReference>
<keyword evidence="1" id="KW-0732">Signal</keyword>
<protein>
    <submittedName>
        <fullName evidence="2">Uncharacterized protein</fullName>
    </submittedName>
</protein>
<reference evidence="2 3" key="1">
    <citation type="journal article" date="2022" name="bioRxiv">
        <title>Genomics of Preaxostyla Flagellates Illuminates Evolutionary Transitions and the Path Towards Mitochondrial Loss.</title>
        <authorList>
            <person name="Novak L.V.F."/>
            <person name="Treitli S.C."/>
            <person name="Pyrih J."/>
            <person name="Halakuc P."/>
            <person name="Pipaliya S.V."/>
            <person name="Vacek V."/>
            <person name="Brzon O."/>
            <person name="Soukal P."/>
            <person name="Eme L."/>
            <person name="Dacks J.B."/>
            <person name="Karnkowska A."/>
            <person name="Elias M."/>
            <person name="Hampl V."/>
        </authorList>
    </citation>
    <scope>NUCLEOTIDE SEQUENCE [LARGE SCALE GENOMIC DNA]</scope>
    <source>
        <strain evidence="2">NAU3</strain>
        <tissue evidence="2">Gut</tissue>
    </source>
</reference>
<name>A0ABQ9X1S8_9EUKA</name>
<feature type="chain" id="PRO_5047088542" evidence="1">
    <location>
        <begin position="21"/>
        <end position="367"/>
    </location>
</feature>
<evidence type="ECO:0000256" key="1">
    <source>
        <dbReference type="SAM" id="SignalP"/>
    </source>
</evidence>